<dbReference type="STRING" id="58343.AQJ46_46940"/>
<protein>
    <submittedName>
        <fullName evidence="2">Uncharacterized protein</fullName>
    </submittedName>
</protein>
<dbReference type="Proteomes" id="UP000053669">
    <property type="component" value="Unassembled WGS sequence"/>
</dbReference>
<dbReference type="AlphaFoldDB" id="A0A101RL39"/>
<evidence type="ECO:0000313" key="3">
    <source>
        <dbReference type="Proteomes" id="UP000053669"/>
    </source>
</evidence>
<gene>
    <name evidence="2" type="ORF">AQJ46_46940</name>
</gene>
<dbReference type="RefSeq" id="WP_059211485.1">
    <property type="nucleotide sequence ID" value="NZ_KQ948681.1"/>
</dbReference>
<evidence type="ECO:0000313" key="2">
    <source>
        <dbReference type="EMBL" id="KUN57605.1"/>
    </source>
</evidence>
<proteinExistence type="predicted"/>
<organism evidence="2 3">
    <name type="scientific">Streptomyces canus</name>
    <dbReference type="NCBI Taxonomy" id="58343"/>
    <lineage>
        <taxon>Bacteria</taxon>
        <taxon>Bacillati</taxon>
        <taxon>Actinomycetota</taxon>
        <taxon>Actinomycetes</taxon>
        <taxon>Kitasatosporales</taxon>
        <taxon>Streptomycetaceae</taxon>
        <taxon>Streptomyces</taxon>
        <taxon>Streptomyces aurantiacus group</taxon>
    </lineage>
</organism>
<comment type="caution">
    <text evidence="2">The sequence shown here is derived from an EMBL/GenBank/DDBJ whole genome shotgun (WGS) entry which is preliminary data.</text>
</comment>
<sequence>MATKNHSSFAAGSSESEYGSNGTVQRMNRDWEVLGRDLRAADHVAAWAAQHPEFEGIAVPQDVIDRLTAFRRRGDFDGYDRALAVLLERATAETFDGQLAWRIVVRALLPKAISIARTQMHSAIDWDDLFSTVLSCLFEVVRTYPVARRPHGIFANLSMDTLSLAQATLAADFDSRGELRRIAASVSPLAGDRRIRVMPPAVEDPHVQASLAELLARAAELELVGEDEPELAADDPRADLLALVMWAVDAEALSVSDAQRITAYYLASSDDSGRPIRTTRAMGAEGARLRQRASRAVRPLRCADLDAYYLAAA</sequence>
<name>A0A101RL39_9ACTN</name>
<feature type="region of interest" description="Disordered" evidence="1">
    <location>
        <begin position="1"/>
        <end position="22"/>
    </location>
</feature>
<evidence type="ECO:0000256" key="1">
    <source>
        <dbReference type="SAM" id="MobiDB-lite"/>
    </source>
</evidence>
<dbReference type="EMBL" id="LMWU01000070">
    <property type="protein sequence ID" value="KUN57605.1"/>
    <property type="molecule type" value="Genomic_DNA"/>
</dbReference>
<reference evidence="2 3" key="1">
    <citation type="submission" date="2015-10" db="EMBL/GenBank/DDBJ databases">
        <title>Draft genome sequence of Streptomyces canus DSM 40017, type strain for the species Streptomyces canus.</title>
        <authorList>
            <person name="Ruckert C."/>
            <person name="Winkler A."/>
            <person name="Kalinowski J."/>
            <person name="Kampfer P."/>
            <person name="Glaeser S."/>
        </authorList>
    </citation>
    <scope>NUCLEOTIDE SEQUENCE [LARGE SCALE GENOMIC DNA]</scope>
    <source>
        <strain evidence="2 3">DSM 40017</strain>
    </source>
</reference>
<accession>A0A101RL39</accession>